<dbReference type="Proteomes" id="UP000054166">
    <property type="component" value="Unassembled WGS sequence"/>
</dbReference>
<name>A0A0C3BMC0_PILCF</name>
<dbReference type="Gene3D" id="3.90.70.130">
    <property type="match status" value="1"/>
</dbReference>
<reference evidence="4 5" key="1">
    <citation type="submission" date="2014-04" db="EMBL/GenBank/DDBJ databases">
        <authorList>
            <consortium name="DOE Joint Genome Institute"/>
            <person name="Kuo A."/>
            <person name="Tarkka M."/>
            <person name="Buscot F."/>
            <person name="Kohler A."/>
            <person name="Nagy L.G."/>
            <person name="Floudas D."/>
            <person name="Copeland A."/>
            <person name="Barry K.W."/>
            <person name="Cichocki N."/>
            <person name="Veneault-Fourrey C."/>
            <person name="LaButti K."/>
            <person name="Lindquist E.A."/>
            <person name="Lipzen A."/>
            <person name="Lundell T."/>
            <person name="Morin E."/>
            <person name="Murat C."/>
            <person name="Sun H."/>
            <person name="Tunlid A."/>
            <person name="Henrissat B."/>
            <person name="Grigoriev I.V."/>
            <person name="Hibbett D.S."/>
            <person name="Martin F."/>
            <person name="Nordberg H.P."/>
            <person name="Cantor M.N."/>
            <person name="Hua S.X."/>
        </authorList>
    </citation>
    <scope>NUCLEOTIDE SEQUENCE [LARGE SCALE GENOMIC DNA]</scope>
    <source>
        <strain evidence="4 5">F 1598</strain>
    </source>
</reference>
<dbReference type="AlphaFoldDB" id="A0A0C3BMC0"/>
<evidence type="ECO:0000313" key="5">
    <source>
        <dbReference type="Proteomes" id="UP000054166"/>
    </source>
</evidence>
<keyword evidence="5" id="KW-1185">Reference proteome</keyword>
<keyword evidence="1" id="KW-0378">Hydrolase</keyword>
<dbReference type="OrthoDB" id="288987at2759"/>
<evidence type="ECO:0000313" key="4">
    <source>
        <dbReference type="EMBL" id="KIM87588.1"/>
    </source>
</evidence>
<evidence type="ECO:0000256" key="1">
    <source>
        <dbReference type="ARBA" id="ARBA00022801"/>
    </source>
</evidence>
<feature type="compositionally biased region" description="Low complexity" evidence="2">
    <location>
        <begin position="326"/>
        <end position="336"/>
    </location>
</feature>
<dbReference type="HOGENOM" id="CLU_029795_0_0_1"/>
<feature type="region of interest" description="Disordered" evidence="2">
    <location>
        <begin position="323"/>
        <end position="427"/>
    </location>
</feature>
<evidence type="ECO:0000259" key="3">
    <source>
        <dbReference type="Pfam" id="PF07910"/>
    </source>
</evidence>
<feature type="domain" description="UFSP1/2/DUB catalytic" evidence="3">
    <location>
        <begin position="122"/>
        <end position="316"/>
    </location>
</feature>
<dbReference type="EMBL" id="KN832979">
    <property type="protein sequence ID" value="KIM87588.1"/>
    <property type="molecule type" value="Genomic_DNA"/>
</dbReference>
<dbReference type="Pfam" id="PF07910">
    <property type="entry name" value="Peptidase_C78"/>
    <property type="match status" value="1"/>
</dbReference>
<reference evidence="5" key="2">
    <citation type="submission" date="2015-01" db="EMBL/GenBank/DDBJ databases">
        <title>Evolutionary Origins and Diversification of the Mycorrhizal Mutualists.</title>
        <authorList>
            <consortium name="DOE Joint Genome Institute"/>
            <consortium name="Mycorrhizal Genomics Consortium"/>
            <person name="Kohler A."/>
            <person name="Kuo A."/>
            <person name="Nagy L.G."/>
            <person name="Floudas D."/>
            <person name="Copeland A."/>
            <person name="Barry K.W."/>
            <person name="Cichocki N."/>
            <person name="Veneault-Fourrey C."/>
            <person name="LaButti K."/>
            <person name="Lindquist E.A."/>
            <person name="Lipzen A."/>
            <person name="Lundell T."/>
            <person name="Morin E."/>
            <person name="Murat C."/>
            <person name="Riley R."/>
            <person name="Ohm R."/>
            <person name="Sun H."/>
            <person name="Tunlid A."/>
            <person name="Henrissat B."/>
            <person name="Grigoriev I.V."/>
            <person name="Hibbett D.S."/>
            <person name="Martin F."/>
        </authorList>
    </citation>
    <scope>NUCLEOTIDE SEQUENCE [LARGE SCALE GENOMIC DNA]</scope>
    <source>
        <strain evidence="5">F 1598</strain>
    </source>
</reference>
<dbReference type="InterPro" id="IPR012462">
    <property type="entry name" value="UFSP1/2_DUB_cat"/>
</dbReference>
<gene>
    <name evidence="4" type="ORF">PILCRDRAFT_815153</name>
</gene>
<proteinExistence type="predicted"/>
<sequence>MGSYTLASGRISNDDDIQFLYVKAPEVYLCEICQTDLSRQSTIEKQAHYERHFSGEAQGLPINASNTRMGSSQAGWLPERAKGTDDFWYPAQIKLPPHNFSPGLLPVLRRALIKCHAKDKTRRAVLCYDRTVHVARDFWDAGWGCGYRNYLMACTALMDQPILPVYFPLLDDPMPPSVRNLQHTIETAWKDGYDIVGAKDFKNKLVGTKKWIGTAELYTAFTYRGIPAQLVDFDLHKEKGVNVVTDWVIEYFSPSVRGKIKTSIDDALRGASPVTCTDKMPLILQHDGHSRTIVGYEISPKGVVNLLCFDSAKKVGKTLRRAGLESLSSTSTSASSSHKEQPRASSSMLQPISHPIHKNKRRASDASSPGDTTMKRPRSGESGNDTDDDVIIIDDPTDRAGGGQEKMSPKHHSSKQQNKTKPSSEEKLNFADTVNFFRLDPKALGRKKEYQILYFPLDEPLSQKAKLARKEVHSTRIC</sequence>
<organism evidence="4 5">
    <name type="scientific">Piloderma croceum (strain F 1598)</name>
    <dbReference type="NCBI Taxonomy" id="765440"/>
    <lineage>
        <taxon>Eukaryota</taxon>
        <taxon>Fungi</taxon>
        <taxon>Dikarya</taxon>
        <taxon>Basidiomycota</taxon>
        <taxon>Agaricomycotina</taxon>
        <taxon>Agaricomycetes</taxon>
        <taxon>Agaricomycetidae</taxon>
        <taxon>Atheliales</taxon>
        <taxon>Atheliaceae</taxon>
        <taxon>Piloderma</taxon>
    </lineage>
</organism>
<dbReference type="GO" id="GO:0016787">
    <property type="term" value="F:hydrolase activity"/>
    <property type="evidence" value="ECO:0007669"/>
    <property type="project" value="UniProtKB-KW"/>
</dbReference>
<protein>
    <recommendedName>
        <fullName evidence="3">UFSP1/2/DUB catalytic domain-containing protein</fullName>
    </recommendedName>
</protein>
<accession>A0A0C3BMC0</accession>
<evidence type="ECO:0000256" key="2">
    <source>
        <dbReference type="SAM" id="MobiDB-lite"/>
    </source>
</evidence>
<dbReference type="InParanoid" id="A0A0C3BMC0"/>
<dbReference type="STRING" id="765440.A0A0C3BMC0"/>